<dbReference type="PANTHER" id="PTHR30290:SF72">
    <property type="entry name" value="HTH-TYPE TRANSCRIPTIONAL REGULATOR SGRR"/>
    <property type="match status" value="1"/>
</dbReference>
<dbReference type="EMBL" id="CP068053">
    <property type="protein sequence ID" value="QQT00982.1"/>
    <property type="molecule type" value="Genomic_DNA"/>
</dbReference>
<organism evidence="4 5">
    <name type="scientific">Peribacillus psychrosaccharolyticus</name>
    <name type="common">Bacillus psychrosaccharolyticus</name>
    <dbReference type="NCBI Taxonomy" id="1407"/>
    <lineage>
        <taxon>Bacteria</taxon>
        <taxon>Bacillati</taxon>
        <taxon>Bacillota</taxon>
        <taxon>Bacilli</taxon>
        <taxon>Bacillales</taxon>
        <taxon>Bacillaceae</taxon>
        <taxon>Peribacillus</taxon>
    </lineage>
</organism>
<dbReference type="Pfam" id="PF00496">
    <property type="entry name" value="SBP_bac_5"/>
    <property type="match status" value="1"/>
</dbReference>
<reference evidence="4 5" key="1">
    <citation type="submission" date="2021-01" db="EMBL/GenBank/DDBJ databases">
        <title>FDA dAtabase for Regulatory Grade micrObial Sequences (FDA-ARGOS): Supporting development and validation of Infectious Disease Dx tests.</title>
        <authorList>
            <person name="Nelson B."/>
            <person name="Plummer A."/>
            <person name="Tallon L."/>
            <person name="Sadzewicz L."/>
            <person name="Zhao X."/>
            <person name="Boylan J."/>
            <person name="Ott S."/>
            <person name="Bowen H."/>
            <person name="Vavikolanu K."/>
            <person name="Mehta A."/>
            <person name="Aluvathingal J."/>
            <person name="Nadendla S."/>
            <person name="Myers T."/>
            <person name="Yan Y."/>
            <person name="Sichtig H."/>
        </authorList>
    </citation>
    <scope>NUCLEOTIDE SEQUENCE [LARGE SCALE GENOMIC DNA]</scope>
    <source>
        <strain evidence="4 5">FDAARGOS_1161</strain>
    </source>
</reference>
<keyword evidence="1" id="KW-0238">DNA-binding</keyword>
<evidence type="ECO:0000313" key="4">
    <source>
        <dbReference type="EMBL" id="QQT00982.1"/>
    </source>
</evidence>
<dbReference type="Proteomes" id="UP000595254">
    <property type="component" value="Chromosome"/>
</dbReference>
<dbReference type="InterPro" id="IPR000914">
    <property type="entry name" value="SBP_5_dom"/>
</dbReference>
<dbReference type="PANTHER" id="PTHR30290">
    <property type="entry name" value="PERIPLASMIC BINDING COMPONENT OF ABC TRANSPORTER"/>
    <property type="match status" value="1"/>
</dbReference>
<evidence type="ECO:0000256" key="1">
    <source>
        <dbReference type="ARBA" id="ARBA00023125"/>
    </source>
</evidence>
<dbReference type="GO" id="GO:1904680">
    <property type="term" value="F:peptide transmembrane transporter activity"/>
    <property type="evidence" value="ECO:0007669"/>
    <property type="project" value="TreeGrafter"/>
</dbReference>
<dbReference type="Pfam" id="PF12793">
    <property type="entry name" value="SgrR_N"/>
    <property type="match status" value="1"/>
</dbReference>
<dbReference type="Gene3D" id="3.40.190.10">
    <property type="entry name" value="Periplasmic binding protein-like II"/>
    <property type="match status" value="1"/>
</dbReference>
<dbReference type="Gene3D" id="3.10.105.10">
    <property type="entry name" value="Dipeptide-binding Protein, Domain 3"/>
    <property type="match status" value="1"/>
</dbReference>
<dbReference type="GO" id="GO:0003677">
    <property type="term" value="F:DNA binding"/>
    <property type="evidence" value="ECO:0007669"/>
    <property type="project" value="UniProtKB-KW"/>
</dbReference>
<dbReference type="InterPro" id="IPR025370">
    <property type="entry name" value="SgrR_HTH_N"/>
</dbReference>
<proteinExistence type="predicted"/>
<accession>A0A974NNL5</accession>
<feature type="domain" description="Solute-binding protein family 5" evidence="2">
    <location>
        <begin position="169"/>
        <end position="491"/>
    </location>
</feature>
<feature type="domain" description="Transcriptional regulator SgrR N-terminal HTH" evidence="3">
    <location>
        <begin position="12"/>
        <end position="103"/>
    </location>
</feature>
<dbReference type="RefSeq" id="WP_201647877.1">
    <property type="nucleotide sequence ID" value="NZ_CP068053.1"/>
</dbReference>
<name>A0A974NNL5_PERPY</name>
<dbReference type="KEGG" id="ppsr:I6J18_03495"/>
<dbReference type="InterPro" id="IPR039424">
    <property type="entry name" value="SBP_5"/>
</dbReference>
<dbReference type="GO" id="GO:0015833">
    <property type="term" value="P:peptide transport"/>
    <property type="evidence" value="ECO:0007669"/>
    <property type="project" value="TreeGrafter"/>
</dbReference>
<evidence type="ECO:0000259" key="3">
    <source>
        <dbReference type="Pfam" id="PF12793"/>
    </source>
</evidence>
<gene>
    <name evidence="4" type="ORF">I6J18_03495</name>
</gene>
<sequence>MDLDYFHLRALLFSRERENKASLRLSELEPVWNYTNKTIKRKLNKYQEEGLFEYFPGNGRGNQSLICFKSELQDDLKKMVKTSIQKGKYENILPLLDLNIPKSWLRLVTNDLLKVFGLQSNEKDQEILRSIISRTISTLDPLFTSIAMESFLIQQFSDTLVTYDSESMTVKPCIAHNWRVNEDYTDWTFYLRKGVNFHHQRTLTSQDVLFTLNRFAAENNPNEWLVADIEDIDCPSPFVVTIRLKKSNPFFLRYLCKGNLAILPADVPFNEFHWIGTGPFKMKNRTEESLVLEAFDQYFLERPLLDRVEFWHVNDMAHRGFNLEVAGEKEIEYIENNEIPVGFTFLAFNFHRNPFVRQISFRKAMYLILDSEKMHRDLHREPPQHASSFFAWKSKYEEKHVEEIQSLLKDSEYNGEELTLVGLINKREKIEETEWLAREAAVYGVNLKISHVQTFDEFYSKKIEQEADMMMNGEVPSPDYELSFLEAFYNKALIFQRFLKEDDLAYIVAQLNNMCLEPSFSKRDQIRDEIEDYLRSQHAIIFIKHSTKQQFFHSMIKGFVHDSYGYMDLRKIWIEKTPNK</sequence>
<dbReference type="AlphaFoldDB" id="A0A974NNL5"/>
<evidence type="ECO:0000313" key="5">
    <source>
        <dbReference type="Proteomes" id="UP000595254"/>
    </source>
</evidence>
<dbReference type="SUPFAM" id="SSF53850">
    <property type="entry name" value="Periplasmic binding protein-like II"/>
    <property type="match status" value="1"/>
</dbReference>
<keyword evidence="5" id="KW-1185">Reference proteome</keyword>
<protein>
    <submittedName>
        <fullName evidence="4">SgrR family transcriptional regulator</fullName>
    </submittedName>
</protein>
<evidence type="ECO:0000259" key="2">
    <source>
        <dbReference type="Pfam" id="PF00496"/>
    </source>
</evidence>